<organism evidence="1 2">
    <name type="scientific">Gossypium armourianum</name>
    <dbReference type="NCBI Taxonomy" id="34283"/>
    <lineage>
        <taxon>Eukaryota</taxon>
        <taxon>Viridiplantae</taxon>
        <taxon>Streptophyta</taxon>
        <taxon>Embryophyta</taxon>
        <taxon>Tracheophyta</taxon>
        <taxon>Spermatophyta</taxon>
        <taxon>Magnoliopsida</taxon>
        <taxon>eudicotyledons</taxon>
        <taxon>Gunneridae</taxon>
        <taxon>Pentapetalae</taxon>
        <taxon>rosids</taxon>
        <taxon>malvids</taxon>
        <taxon>Malvales</taxon>
        <taxon>Malvaceae</taxon>
        <taxon>Malvoideae</taxon>
        <taxon>Gossypium</taxon>
    </lineage>
</organism>
<reference evidence="1 2" key="1">
    <citation type="journal article" date="2019" name="Genome Biol. Evol.">
        <title>Insights into the evolution of the New World diploid cottons (Gossypium, subgenus Houzingenia) based on genome sequencing.</title>
        <authorList>
            <person name="Grover C.E."/>
            <person name="Arick M.A. 2nd"/>
            <person name="Thrash A."/>
            <person name="Conover J.L."/>
            <person name="Sanders W.S."/>
            <person name="Peterson D.G."/>
            <person name="Frelichowski J.E."/>
            <person name="Scheffler J.A."/>
            <person name="Scheffler B.E."/>
            <person name="Wendel J.F."/>
        </authorList>
    </citation>
    <scope>NUCLEOTIDE SEQUENCE [LARGE SCALE GENOMIC DNA]</scope>
    <source>
        <strain evidence="1">6</strain>
        <tissue evidence="1">Leaf</tissue>
    </source>
</reference>
<dbReference type="Proteomes" id="UP000593575">
    <property type="component" value="Unassembled WGS sequence"/>
</dbReference>
<dbReference type="EMBL" id="JABFAE010416434">
    <property type="protein sequence ID" value="MBA0845522.1"/>
    <property type="molecule type" value="Genomic_DNA"/>
</dbReference>
<comment type="caution">
    <text evidence="1">The sequence shown here is derived from an EMBL/GenBank/DDBJ whole genome shotgun (WGS) entry which is preliminary data.</text>
</comment>
<evidence type="ECO:0000313" key="1">
    <source>
        <dbReference type="EMBL" id="MBA0845522.1"/>
    </source>
</evidence>
<gene>
    <name evidence="1" type="ORF">Goarm_000060</name>
</gene>
<evidence type="ECO:0000313" key="2">
    <source>
        <dbReference type="Proteomes" id="UP000593575"/>
    </source>
</evidence>
<keyword evidence="2" id="KW-1185">Reference proteome</keyword>
<feature type="non-terminal residue" evidence="1">
    <location>
        <position position="50"/>
    </location>
</feature>
<name>A0A7J9KGD2_9ROSI</name>
<proteinExistence type="predicted"/>
<protein>
    <submittedName>
        <fullName evidence="1">Uncharacterized protein</fullName>
    </submittedName>
</protein>
<dbReference type="AlphaFoldDB" id="A0A7J9KGD2"/>
<sequence length="50" mass="5568">MCENTGNEMTVLSLLGQSVRIVKLFRVVPLEVQGVIFLADLVELPFGEFD</sequence>
<accession>A0A7J9KGD2</accession>